<dbReference type="SUPFAM" id="SSF54197">
    <property type="entry name" value="HIT-like"/>
    <property type="match status" value="1"/>
</dbReference>
<feature type="active site" description="Tele-AMP-histidine intermediate" evidence="1">
    <location>
        <position position="269"/>
    </location>
</feature>
<dbReference type="InterPro" id="IPR036265">
    <property type="entry name" value="HIT-like_sf"/>
</dbReference>
<dbReference type="PROSITE" id="PS51084">
    <property type="entry name" value="HIT_2"/>
    <property type="match status" value="1"/>
</dbReference>
<dbReference type="PRINTS" id="PR00332">
    <property type="entry name" value="HISTRIAD"/>
</dbReference>
<dbReference type="InterPro" id="IPR001310">
    <property type="entry name" value="Histidine_triad_HIT"/>
</dbReference>
<evidence type="ECO:0000313" key="5">
    <source>
        <dbReference type="EMBL" id="KAH9505917.1"/>
    </source>
</evidence>
<evidence type="ECO:0000256" key="1">
    <source>
        <dbReference type="PIRSR" id="PIRSR601310-1"/>
    </source>
</evidence>
<keyword evidence="6" id="KW-1185">Reference proteome</keyword>
<dbReference type="GO" id="GO:0003824">
    <property type="term" value="F:catalytic activity"/>
    <property type="evidence" value="ECO:0007669"/>
    <property type="project" value="InterPro"/>
</dbReference>
<dbReference type="PROSITE" id="PS00892">
    <property type="entry name" value="HIT_1"/>
    <property type="match status" value="1"/>
</dbReference>
<dbReference type="InterPro" id="IPR019808">
    <property type="entry name" value="Histidine_triad_CS"/>
</dbReference>
<feature type="domain" description="HIT" evidence="4">
    <location>
        <begin position="174"/>
        <end position="283"/>
    </location>
</feature>
<evidence type="ECO:0000256" key="3">
    <source>
        <dbReference type="PROSITE-ProRule" id="PRU00464"/>
    </source>
</evidence>
<name>A0A922HTG4_DERFA</name>
<evidence type="ECO:0000256" key="2">
    <source>
        <dbReference type="PIRSR" id="PIRSR601310-3"/>
    </source>
</evidence>
<evidence type="ECO:0000313" key="6">
    <source>
        <dbReference type="Proteomes" id="UP000790347"/>
    </source>
</evidence>
<reference evidence="5" key="2">
    <citation type="journal article" date="2022" name="Res Sq">
        <title>Comparative Genomics Reveals Insights into the Divergent Evolution of Astigmatic Mites and Household Pest Adaptations.</title>
        <authorList>
            <person name="Xiong Q."/>
            <person name="Wan A.T.-Y."/>
            <person name="Liu X.-Y."/>
            <person name="Fung C.S.-H."/>
            <person name="Xiao X."/>
            <person name="Malainual N."/>
            <person name="Hou J."/>
            <person name="Wang L."/>
            <person name="Wang M."/>
            <person name="Yang K."/>
            <person name="Cui Y."/>
            <person name="Leung E."/>
            <person name="Nong W."/>
            <person name="Shin S.-K."/>
            <person name="Au S."/>
            <person name="Jeong K.Y."/>
            <person name="Chew F.T."/>
            <person name="Hui J."/>
            <person name="Leung T.F."/>
            <person name="Tungtrongchitr A."/>
            <person name="Zhong N."/>
            <person name="Liu Z."/>
            <person name="Tsui S."/>
        </authorList>
    </citation>
    <scope>NUCLEOTIDE SEQUENCE</scope>
    <source>
        <strain evidence="5">Derf</strain>
        <tissue evidence="5">Whole organism</tissue>
    </source>
</reference>
<organism evidence="5 6">
    <name type="scientific">Dermatophagoides farinae</name>
    <name type="common">American house dust mite</name>
    <dbReference type="NCBI Taxonomy" id="6954"/>
    <lineage>
        <taxon>Eukaryota</taxon>
        <taxon>Metazoa</taxon>
        <taxon>Ecdysozoa</taxon>
        <taxon>Arthropoda</taxon>
        <taxon>Chelicerata</taxon>
        <taxon>Arachnida</taxon>
        <taxon>Acari</taxon>
        <taxon>Acariformes</taxon>
        <taxon>Sarcoptiformes</taxon>
        <taxon>Astigmata</taxon>
        <taxon>Psoroptidia</taxon>
        <taxon>Analgoidea</taxon>
        <taxon>Pyroglyphidae</taxon>
        <taxon>Dermatophagoidinae</taxon>
        <taxon>Dermatophagoides</taxon>
    </lineage>
</organism>
<feature type="short sequence motif" description="Histidine triad motif" evidence="2 3">
    <location>
        <begin position="267"/>
        <end position="271"/>
    </location>
</feature>
<comment type="caution">
    <text evidence="5">The sequence shown here is derived from an EMBL/GenBank/DDBJ whole genome shotgun (WGS) entry which is preliminary data.</text>
</comment>
<accession>A0A922HTG4</accession>
<dbReference type="EMBL" id="ASGP02000005">
    <property type="protein sequence ID" value="KAH9505917.1"/>
    <property type="molecule type" value="Genomic_DNA"/>
</dbReference>
<dbReference type="PANTHER" id="PTHR23089">
    <property type="entry name" value="HISTIDINE TRIAD HIT PROTEIN"/>
    <property type="match status" value="1"/>
</dbReference>
<dbReference type="FunFam" id="3.30.428.10:FF:000005">
    <property type="entry name" value="Histidine triad nucleotide-binding protein 1"/>
    <property type="match status" value="1"/>
</dbReference>
<proteinExistence type="predicted"/>
<gene>
    <name evidence="5" type="ORF">DERF_010683</name>
</gene>
<dbReference type="Pfam" id="PF01230">
    <property type="entry name" value="HIT"/>
    <property type="match status" value="1"/>
</dbReference>
<evidence type="ECO:0000259" key="4">
    <source>
        <dbReference type="PROSITE" id="PS51084"/>
    </source>
</evidence>
<reference evidence="5" key="1">
    <citation type="submission" date="2013-05" db="EMBL/GenBank/DDBJ databases">
        <authorList>
            <person name="Yim A.K.Y."/>
            <person name="Chan T.F."/>
            <person name="Ji K.M."/>
            <person name="Liu X.Y."/>
            <person name="Zhou J.W."/>
            <person name="Li R.Q."/>
            <person name="Yang K.Y."/>
            <person name="Li J."/>
            <person name="Li M."/>
            <person name="Law P.T.W."/>
            <person name="Wu Y.L."/>
            <person name="Cai Z.L."/>
            <person name="Qin H."/>
            <person name="Bao Y."/>
            <person name="Leung R.K.K."/>
            <person name="Ng P.K.S."/>
            <person name="Zou J."/>
            <person name="Zhong X.J."/>
            <person name="Ran P.X."/>
            <person name="Zhong N.S."/>
            <person name="Liu Z.G."/>
            <person name="Tsui S.K.W."/>
        </authorList>
    </citation>
    <scope>NUCLEOTIDE SEQUENCE</scope>
    <source>
        <strain evidence="5">Derf</strain>
        <tissue evidence="5">Whole organism</tissue>
    </source>
</reference>
<dbReference type="Proteomes" id="UP000790347">
    <property type="component" value="Unassembled WGS sequence"/>
</dbReference>
<dbReference type="InterPro" id="IPR011146">
    <property type="entry name" value="HIT-like"/>
</dbReference>
<dbReference type="Gene3D" id="3.30.428.10">
    <property type="entry name" value="HIT-like"/>
    <property type="match status" value="1"/>
</dbReference>
<sequence>MCKRHVYQSPIMKVYYLDHNHYITKTMECFWRFAITRRLSSLSSSSSSSSINKNHMDMIRARNTPPTTTTTTTTTSMIATTINACSKRHVTGICSGIIFDTQIFSGAILSLSSISRSLFDQYHQACRQHNFLSNRNHHHLQIRLFSDQKKSTTTKMSDEQSKAQSATDDGQETIFGKMLNGKIPAKFIYEDDMCVAFDDINPVAPVHFLVIPRKPITQLSKTTDDDEKILGHMMSVVRKVAEQKGLATNGYRLVMNNGRHGCQSVYHIHFHVIGGRQLGWPPC</sequence>
<protein>
    <recommendedName>
        <fullName evidence="4">HIT domain-containing protein</fullName>
    </recommendedName>
</protein>
<dbReference type="AlphaFoldDB" id="A0A922HTG4"/>
<dbReference type="CDD" id="cd01276">
    <property type="entry name" value="PKCI_related"/>
    <property type="match status" value="1"/>
</dbReference>